<name>A0A1W6LPL0_9BACT</name>
<organism evidence="3 4">
    <name type="scientific">Sedimentisphaera salicampi</name>
    <dbReference type="NCBI Taxonomy" id="1941349"/>
    <lineage>
        <taxon>Bacteria</taxon>
        <taxon>Pseudomonadati</taxon>
        <taxon>Planctomycetota</taxon>
        <taxon>Phycisphaerae</taxon>
        <taxon>Sedimentisphaerales</taxon>
        <taxon>Sedimentisphaeraceae</taxon>
        <taxon>Sedimentisphaera</taxon>
    </lineage>
</organism>
<keyword evidence="1" id="KW-0067">ATP-binding</keyword>
<dbReference type="STRING" id="1941349.STSP1_02141"/>
<dbReference type="Gene3D" id="3.30.470.20">
    <property type="entry name" value="ATP-grasp fold, B domain"/>
    <property type="match status" value="1"/>
</dbReference>
<dbReference type="GO" id="GO:0005524">
    <property type="term" value="F:ATP binding"/>
    <property type="evidence" value="ECO:0007669"/>
    <property type="project" value="UniProtKB-UniRule"/>
</dbReference>
<gene>
    <name evidence="3" type="ORF">STSP1_02141</name>
</gene>
<dbReference type="RefSeq" id="WP_085756343.1">
    <property type="nucleotide sequence ID" value="NZ_CP021023.1"/>
</dbReference>
<dbReference type="EMBL" id="CP021023">
    <property type="protein sequence ID" value="ARN57719.1"/>
    <property type="molecule type" value="Genomic_DNA"/>
</dbReference>
<dbReference type="KEGG" id="pbp:STSP1_02141"/>
<evidence type="ECO:0000313" key="3">
    <source>
        <dbReference type="EMBL" id="ARN57719.1"/>
    </source>
</evidence>
<dbReference type="Gene3D" id="3.30.1490.20">
    <property type="entry name" value="ATP-grasp fold, A domain"/>
    <property type="match status" value="1"/>
</dbReference>
<dbReference type="Pfam" id="PF02655">
    <property type="entry name" value="ATP-grasp_3"/>
    <property type="match status" value="1"/>
</dbReference>
<dbReference type="GO" id="GO:0046872">
    <property type="term" value="F:metal ion binding"/>
    <property type="evidence" value="ECO:0007669"/>
    <property type="project" value="InterPro"/>
</dbReference>
<dbReference type="SUPFAM" id="SSF56059">
    <property type="entry name" value="Glutathione synthetase ATP-binding domain-like"/>
    <property type="match status" value="1"/>
</dbReference>
<evidence type="ECO:0000256" key="1">
    <source>
        <dbReference type="PROSITE-ProRule" id="PRU00409"/>
    </source>
</evidence>
<dbReference type="AlphaFoldDB" id="A0A1W6LPL0"/>
<dbReference type="PROSITE" id="PS50975">
    <property type="entry name" value="ATP_GRASP"/>
    <property type="match status" value="1"/>
</dbReference>
<accession>A0A1W6LPL0</accession>
<dbReference type="InterPro" id="IPR048764">
    <property type="entry name" value="PylC_N"/>
</dbReference>
<dbReference type="Proteomes" id="UP000193334">
    <property type="component" value="Chromosome"/>
</dbReference>
<reference evidence="4" key="1">
    <citation type="submission" date="2017-04" db="EMBL/GenBank/DDBJ databases">
        <title>Comparative genomics and description of representatives of a novel lineage of planctomycetes thriving in anoxic sediments.</title>
        <authorList>
            <person name="Spring S."/>
            <person name="Bunk B."/>
            <person name="Sproer C."/>
        </authorList>
    </citation>
    <scope>NUCLEOTIDE SEQUENCE [LARGE SCALE GENOMIC DNA]</scope>
    <source>
        <strain evidence="4">ST-PulAB-D4</strain>
    </source>
</reference>
<dbReference type="InterPro" id="IPR003806">
    <property type="entry name" value="ATP-grasp_PylC-type"/>
</dbReference>
<evidence type="ECO:0000313" key="4">
    <source>
        <dbReference type="Proteomes" id="UP000193334"/>
    </source>
</evidence>
<sequence length="321" mass="35404">MLKDGFNILFTSCGRRVSLLNSFRQAAEKGGFKAAINGADMRGQECAAGQQSDKAFKVSPVYADSYLDELLEIVRAENINLLVPTIDLDLILLAENRAIFKNAGCTVFVPNLPAVQIARDKRKTLAFLESAGLKCPKIYTLKQALASEAKEFFLKPWDGSASTNTVLASGSDELEFYANKIPKSIIQQFISGQEYTCDIFTSKDNEVKCVVPRKRIAVRAGEVSIGETEYDEDMISQCRLLAEMLRPGLSVLTVQLIKTSAGELYFIEINARFGGGAPLTFKAGADFPLWIMQELSQGISQAPESFQAGLKMYRYDSEIWG</sequence>
<protein>
    <submittedName>
        <fullName evidence="3">Carbamoyl phosphate synthase-like protein</fullName>
    </submittedName>
</protein>
<evidence type="ECO:0000259" key="2">
    <source>
        <dbReference type="PROSITE" id="PS50975"/>
    </source>
</evidence>
<dbReference type="InterPro" id="IPR013815">
    <property type="entry name" value="ATP_grasp_subdomain_1"/>
</dbReference>
<proteinExistence type="predicted"/>
<keyword evidence="1" id="KW-0547">Nucleotide-binding</keyword>
<dbReference type="InterPro" id="IPR011761">
    <property type="entry name" value="ATP-grasp"/>
</dbReference>
<keyword evidence="4" id="KW-1185">Reference proteome</keyword>
<dbReference type="Gene3D" id="3.40.50.20">
    <property type="match status" value="1"/>
</dbReference>
<feature type="domain" description="ATP-grasp" evidence="2">
    <location>
        <begin position="125"/>
        <end position="296"/>
    </location>
</feature>
<dbReference type="Pfam" id="PF21360">
    <property type="entry name" value="PylC-like_N"/>
    <property type="match status" value="1"/>
</dbReference>